<accession>A0A7W8DTA8</accession>
<evidence type="ECO:0000256" key="2">
    <source>
        <dbReference type="ARBA" id="ARBA00010973"/>
    </source>
</evidence>
<evidence type="ECO:0000256" key="3">
    <source>
        <dbReference type="ARBA" id="ARBA00020071"/>
    </source>
</evidence>
<evidence type="ECO:0000256" key="1">
    <source>
        <dbReference type="ARBA" id="ARBA00003236"/>
    </source>
</evidence>
<proteinExistence type="inferred from homology"/>
<comment type="similarity">
    <text evidence="2">Belongs to the polysaccharide deacetylase family.</text>
</comment>
<dbReference type="InterPro" id="IPR002509">
    <property type="entry name" value="NODB_dom"/>
</dbReference>
<dbReference type="SUPFAM" id="SSF88713">
    <property type="entry name" value="Glycoside hydrolase/deacetylase"/>
    <property type="match status" value="1"/>
</dbReference>
<comment type="caution">
    <text evidence="6">The sequence shown here is derived from an EMBL/GenBank/DDBJ whole genome shotgun (WGS) entry which is preliminary data.</text>
</comment>
<comment type="function">
    <text evidence="1">Is involved in generating a small heat-stable compound (Nod), an acylated oligomer of N-acetylglucosamine, that stimulates mitosis in various plant protoplasts.</text>
</comment>
<evidence type="ECO:0000313" key="6">
    <source>
        <dbReference type="EMBL" id="MBB5041493.1"/>
    </source>
</evidence>
<dbReference type="AlphaFoldDB" id="A0A7W8DTA8"/>
<gene>
    <name evidence="6" type="ORF">HNQ66_000876</name>
</gene>
<dbReference type="RefSeq" id="WP_184141241.1">
    <property type="nucleotide sequence ID" value="NZ_JACHIK010000002.1"/>
</dbReference>
<dbReference type="EMBL" id="JACHIK010000002">
    <property type="protein sequence ID" value="MBB5041493.1"/>
    <property type="molecule type" value="Genomic_DNA"/>
</dbReference>
<evidence type="ECO:0000313" key="7">
    <source>
        <dbReference type="Proteomes" id="UP000535406"/>
    </source>
</evidence>
<feature type="domain" description="NodB homology" evidence="5">
    <location>
        <begin position="38"/>
        <end position="240"/>
    </location>
</feature>
<dbReference type="PROSITE" id="PS51677">
    <property type="entry name" value="NODB"/>
    <property type="match status" value="1"/>
</dbReference>
<dbReference type="Gene3D" id="3.20.20.370">
    <property type="entry name" value="Glycoside hydrolase/deacetylase"/>
    <property type="match status" value="1"/>
</dbReference>
<reference evidence="6 7" key="1">
    <citation type="submission" date="2020-08" db="EMBL/GenBank/DDBJ databases">
        <title>Genomic Encyclopedia of Type Strains, Phase IV (KMG-IV): sequencing the most valuable type-strain genomes for metagenomic binning, comparative biology and taxonomic classification.</title>
        <authorList>
            <person name="Goeker M."/>
        </authorList>
    </citation>
    <scope>NUCLEOTIDE SEQUENCE [LARGE SCALE GENOMIC DNA]</scope>
    <source>
        <strain evidence="6 7">DSM 21319</strain>
    </source>
</reference>
<dbReference type="GO" id="GO:0005975">
    <property type="term" value="P:carbohydrate metabolic process"/>
    <property type="evidence" value="ECO:0007669"/>
    <property type="project" value="InterPro"/>
</dbReference>
<dbReference type="Pfam" id="PF01522">
    <property type="entry name" value="Polysacc_deac_1"/>
    <property type="match status" value="1"/>
</dbReference>
<dbReference type="GO" id="GO:0016810">
    <property type="term" value="F:hydrolase activity, acting on carbon-nitrogen (but not peptide) bonds"/>
    <property type="evidence" value="ECO:0007669"/>
    <property type="project" value="InterPro"/>
</dbReference>
<organism evidence="6 7">
    <name type="scientific">Shinella fusca</name>
    <dbReference type="NCBI Taxonomy" id="544480"/>
    <lineage>
        <taxon>Bacteria</taxon>
        <taxon>Pseudomonadati</taxon>
        <taxon>Pseudomonadota</taxon>
        <taxon>Alphaproteobacteria</taxon>
        <taxon>Hyphomicrobiales</taxon>
        <taxon>Rhizobiaceae</taxon>
        <taxon>Shinella</taxon>
    </lineage>
</organism>
<evidence type="ECO:0000256" key="4">
    <source>
        <dbReference type="ARBA" id="ARBA00032976"/>
    </source>
</evidence>
<dbReference type="Proteomes" id="UP000535406">
    <property type="component" value="Unassembled WGS sequence"/>
</dbReference>
<keyword evidence="7" id="KW-1185">Reference proteome</keyword>
<name>A0A7W8DTA8_9HYPH</name>
<evidence type="ECO:0000259" key="5">
    <source>
        <dbReference type="PROSITE" id="PS51677"/>
    </source>
</evidence>
<protein>
    <recommendedName>
        <fullName evidence="3">Chitooligosaccharide deacetylase</fullName>
    </recommendedName>
    <alternativeName>
        <fullName evidence="4">Nodulation protein B</fullName>
    </alternativeName>
</protein>
<sequence length="240" mass="25318">MRRREFIAACCYAICAGTARGSNLVEPHMHFTPAHGISQVAVTLDACMGETDMRILGPLIENRIPVTIFATKRWLDRNPATIKLLKEHPDLFVVENHGAKHLSAVIGTGRPYGLVPAGTAAAVAQEVRGGAEAITRAFGTTPAWYRDATALYSPDAMAVIGSMGFRIAGFSLNGDFGASASARMAHKRIAGAKSGDVIISHINQPHRAAGAGVISGILALKARGFGFVHLDEVAAMMATS</sequence>
<dbReference type="InterPro" id="IPR011330">
    <property type="entry name" value="Glyco_hydro/deAcase_b/a-brl"/>
</dbReference>